<keyword evidence="3" id="KW-1185">Reference proteome</keyword>
<dbReference type="InterPro" id="IPR012338">
    <property type="entry name" value="Beta-lactam/transpept-like"/>
</dbReference>
<comment type="caution">
    <text evidence="2">The sequence shown here is derived from an EMBL/GenBank/DDBJ whole genome shotgun (WGS) entry which is preliminary data.</text>
</comment>
<accession>A0ABS1VEG9</accession>
<dbReference type="Gene3D" id="3.40.710.10">
    <property type="entry name" value="DD-peptidase/beta-lactamase superfamily"/>
    <property type="match status" value="1"/>
</dbReference>
<feature type="domain" description="Beta-lactamase-related" evidence="1">
    <location>
        <begin position="2"/>
        <end position="185"/>
    </location>
</feature>
<keyword evidence="2" id="KW-0378">Hydrolase</keyword>
<evidence type="ECO:0000313" key="3">
    <source>
        <dbReference type="Proteomes" id="UP000606490"/>
    </source>
</evidence>
<name>A0ABS1VEG9_9PROT</name>
<reference evidence="2 3" key="1">
    <citation type="submission" date="2021-01" db="EMBL/GenBank/DDBJ databases">
        <title>Belnapia mucosa sp. nov. and Belnapia arida sp. nov., isolated from the Tabernas Desert (Almeria, Spain).</title>
        <authorList>
            <person name="Molina-Menor E."/>
            <person name="Vidal-Verdu A."/>
            <person name="Calonge A."/>
            <person name="Satari L."/>
            <person name="Pereto Magraner J."/>
            <person name="Porcar Miralles M."/>
        </authorList>
    </citation>
    <scope>NUCLEOTIDE SEQUENCE [LARGE SCALE GENOMIC DNA]</scope>
    <source>
        <strain evidence="2 3">T6</strain>
    </source>
</reference>
<sequence length="192" mass="20954">MGQGFGEFLEQLFEPLGIADTGFRVPPDKLGRLTRALARDPDTGAPQAVPDRGKALHFECGGAGLASTAADYLRFVQMLLDGGALGGIRILGRKTVEAMRVDRLTPEIENRIPLTDPLSDGYGFGLTVAVRERAGSLIGSPGDFYWNGAYGTHWWADPQEQLAVVFMAQVPGLQRRRHRQMVNALVYQSLVD</sequence>
<dbReference type="Proteomes" id="UP000606490">
    <property type="component" value="Unassembled WGS sequence"/>
</dbReference>
<dbReference type="GO" id="GO:0016787">
    <property type="term" value="F:hydrolase activity"/>
    <property type="evidence" value="ECO:0007669"/>
    <property type="project" value="UniProtKB-KW"/>
</dbReference>
<evidence type="ECO:0000259" key="1">
    <source>
        <dbReference type="Pfam" id="PF00144"/>
    </source>
</evidence>
<dbReference type="InterPro" id="IPR001466">
    <property type="entry name" value="Beta-lactam-related"/>
</dbReference>
<gene>
    <name evidence="2" type="ORF">JMJ55_30005</name>
</gene>
<dbReference type="SUPFAM" id="SSF56601">
    <property type="entry name" value="beta-lactamase/transpeptidase-like"/>
    <property type="match status" value="1"/>
</dbReference>
<evidence type="ECO:0000313" key="2">
    <source>
        <dbReference type="EMBL" id="MBL6459546.1"/>
    </source>
</evidence>
<dbReference type="PANTHER" id="PTHR43283:SF3">
    <property type="entry name" value="BETA-LACTAMASE FAMILY PROTEIN (AFU_ORTHOLOGUE AFUA_5G07500)"/>
    <property type="match status" value="1"/>
</dbReference>
<dbReference type="InterPro" id="IPR050789">
    <property type="entry name" value="Diverse_Enzym_Activities"/>
</dbReference>
<dbReference type="EMBL" id="JAEUXJ010000051">
    <property type="protein sequence ID" value="MBL6459546.1"/>
    <property type="molecule type" value="Genomic_DNA"/>
</dbReference>
<proteinExistence type="predicted"/>
<organism evidence="2 3">
    <name type="scientific">Belnapia mucosa</name>
    <dbReference type="NCBI Taxonomy" id="2804532"/>
    <lineage>
        <taxon>Bacteria</taxon>
        <taxon>Pseudomonadati</taxon>
        <taxon>Pseudomonadota</taxon>
        <taxon>Alphaproteobacteria</taxon>
        <taxon>Acetobacterales</taxon>
        <taxon>Roseomonadaceae</taxon>
        <taxon>Belnapia</taxon>
    </lineage>
</organism>
<dbReference type="Pfam" id="PF00144">
    <property type="entry name" value="Beta-lactamase"/>
    <property type="match status" value="1"/>
</dbReference>
<dbReference type="PANTHER" id="PTHR43283">
    <property type="entry name" value="BETA-LACTAMASE-RELATED"/>
    <property type="match status" value="1"/>
</dbReference>
<protein>
    <submittedName>
        <fullName evidence="2">Serine hydrolase</fullName>
    </submittedName>
</protein>